<evidence type="ECO:0000313" key="3">
    <source>
        <dbReference type="Proteomes" id="UP000680815"/>
    </source>
</evidence>
<organism evidence="2 3">
    <name type="scientific">Roseomonas nitratireducens</name>
    <dbReference type="NCBI Taxonomy" id="2820810"/>
    <lineage>
        <taxon>Bacteria</taxon>
        <taxon>Pseudomonadati</taxon>
        <taxon>Pseudomonadota</taxon>
        <taxon>Alphaproteobacteria</taxon>
        <taxon>Acetobacterales</taxon>
        <taxon>Roseomonadaceae</taxon>
        <taxon>Roseomonas</taxon>
    </lineage>
</organism>
<dbReference type="Pfam" id="PF06693">
    <property type="entry name" value="DUF1190"/>
    <property type="match status" value="1"/>
</dbReference>
<reference evidence="2 3" key="1">
    <citation type="submission" date="2021-03" db="EMBL/GenBank/DDBJ databases">
        <authorList>
            <person name="So Y."/>
        </authorList>
    </citation>
    <scope>NUCLEOTIDE SEQUENCE [LARGE SCALE GENOMIC DNA]</scope>
    <source>
        <strain evidence="2 3">PWR1</strain>
    </source>
</reference>
<feature type="compositionally biased region" description="Low complexity" evidence="1">
    <location>
        <begin position="330"/>
        <end position="354"/>
    </location>
</feature>
<dbReference type="PROSITE" id="PS51257">
    <property type="entry name" value="PROKAR_LIPOPROTEIN"/>
    <property type="match status" value="1"/>
</dbReference>
<dbReference type="EMBL" id="JAGIYZ010000029">
    <property type="protein sequence ID" value="MBP0466473.1"/>
    <property type="molecule type" value="Genomic_DNA"/>
</dbReference>
<evidence type="ECO:0000256" key="1">
    <source>
        <dbReference type="SAM" id="MobiDB-lite"/>
    </source>
</evidence>
<comment type="caution">
    <text evidence="2">The sequence shown here is derived from an EMBL/GenBank/DDBJ whole genome shotgun (WGS) entry which is preliminary data.</text>
</comment>
<accession>A0ABS4AYM6</accession>
<evidence type="ECO:0000313" key="2">
    <source>
        <dbReference type="EMBL" id="MBP0466473.1"/>
    </source>
</evidence>
<dbReference type="RefSeq" id="WP_209353872.1">
    <property type="nucleotide sequence ID" value="NZ_JAGIYZ010000029.1"/>
</dbReference>
<dbReference type="Proteomes" id="UP000680815">
    <property type="component" value="Unassembled WGS sequence"/>
</dbReference>
<gene>
    <name evidence="2" type="ORF">J5Y09_21270</name>
</gene>
<name>A0ABS4AYM6_9PROT</name>
<dbReference type="InterPro" id="IPR009576">
    <property type="entry name" value="Biofilm_formation_YgiB"/>
</dbReference>
<protein>
    <submittedName>
        <fullName evidence="2">DUF1190 domain-containing protein</fullName>
    </submittedName>
</protein>
<keyword evidence="3" id="KW-1185">Reference proteome</keyword>
<sequence>MAHDAARPPPSRRRSRTVRAVALVTVGLGAVGCDEPPPPDLPGQTQARVDACRAAHVRLGQDPARCDLLETTIAREHAEARPRFTTIAACETLFGSGACEGETLAATGPGWRPALAGWSPAQGSTRDMVPVVRDRAQQFWALSEPLPAATGVGALPAPRPVAAPAVPAAGARPPAGITFAYYRLAPIYPDEQTCAADWERCERFDQPLPNRFATRDGCQATWGRCIEVEVADVLPVAAAAAVAGAAASPSSGATGSRGGGWWVSYNSGWRDNYGSGVGPRYQGWTWTANRQPTPAYRPAAGTGPLRAWDSGSSRLGVASRMAGSPGGGTTSRFSGTTSSTPSASGATSSVSRAGFGSTGRSYSSGG</sequence>
<feature type="region of interest" description="Disordered" evidence="1">
    <location>
        <begin position="288"/>
        <end position="366"/>
    </location>
</feature>
<proteinExistence type="predicted"/>